<feature type="transmembrane region" description="Helical" evidence="5">
    <location>
        <begin position="350"/>
        <end position="372"/>
    </location>
</feature>
<feature type="domain" description="ABC transporter" evidence="6">
    <location>
        <begin position="7"/>
        <end position="246"/>
    </location>
</feature>
<gene>
    <name evidence="7" type="ORF">F1188_17210</name>
</gene>
<dbReference type="GO" id="GO:0043190">
    <property type="term" value="C:ATP-binding cassette (ABC) transporter complex"/>
    <property type="evidence" value="ECO:0007669"/>
    <property type="project" value="InterPro"/>
</dbReference>
<dbReference type="Pfam" id="PF00005">
    <property type="entry name" value="ABC_tran"/>
    <property type="match status" value="1"/>
</dbReference>
<dbReference type="InterPro" id="IPR003593">
    <property type="entry name" value="AAA+_ATPase"/>
</dbReference>
<dbReference type="AlphaFoldDB" id="A0A5M6I7G8"/>
<sequence length="519" mass="54542">MNLTFCLRVTDLSLCTPDGRSLLEGAEVSVGAGEIVLLTGPSGCGKSTLLRVLAGLGRPGDVRTGTAIRPGCPPVDLVRTPEAACFGALVFQSLGLFEDLTVAENLAIVADHGPASGGVVAGEGASDQVARALLDGLPLDRSPRLLSGGQQQRVAIARTVLADRPLLLFDEPNAGLDAAAGRDLAALIARVAADAGRGVIIVAHHLEPFLPYAGQVVFMDPGTRTLEHLPADGAVIEGRLMAAAAARRGSDAGPRASEDTRTEAPGLAPGRGAEAGPRAVRRFWLWRYLRGYAWSLALCPAALGYMALAAVLVGFVTTWFTIQTMPYRTVLSPLILNDLLAGMGALQYRVLVPLLTAILLASRAGAIVAADMGHRVHASQILAMRNLGVPDRLYLRGAVTLTVVAAAVGFALVLFVLSALMSERTFNMLLYPDGSPSRWWDHFFSQLVDDEHWSPRGTGWLLLKMALSGLAIAWASLRAGLSPKQTGLDINDGISTAVTTALGSVLAIHALVALVEFQV</sequence>
<keyword evidence="5" id="KW-0472">Membrane</keyword>
<proteinExistence type="predicted"/>
<dbReference type="InterPro" id="IPR017871">
    <property type="entry name" value="ABC_transporter-like_CS"/>
</dbReference>
<dbReference type="CDD" id="cd03225">
    <property type="entry name" value="ABC_cobalt_CbiO_domain1"/>
    <property type="match status" value="1"/>
</dbReference>
<keyword evidence="3 7" id="KW-0067">ATP-binding</keyword>
<dbReference type="InterPro" id="IPR015856">
    <property type="entry name" value="ABC_transpr_CbiO/EcfA_su"/>
</dbReference>
<dbReference type="OrthoDB" id="9772862at2"/>
<organism evidence="7 8">
    <name type="scientific">Roseospira marina</name>
    <dbReference type="NCBI Taxonomy" id="140057"/>
    <lineage>
        <taxon>Bacteria</taxon>
        <taxon>Pseudomonadati</taxon>
        <taxon>Pseudomonadota</taxon>
        <taxon>Alphaproteobacteria</taxon>
        <taxon>Rhodospirillales</taxon>
        <taxon>Rhodospirillaceae</taxon>
        <taxon>Roseospira</taxon>
    </lineage>
</organism>
<protein>
    <submittedName>
        <fullName evidence="7">ATP-binding cassette domain-containing protein</fullName>
    </submittedName>
</protein>
<dbReference type="SMART" id="SM00382">
    <property type="entry name" value="AAA"/>
    <property type="match status" value="1"/>
</dbReference>
<evidence type="ECO:0000256" key="4">
    <source>
        <dbReference type="SAM" id="MobiDB-lite"/>
    </source>
</evidence>
<evidence type="ECO:0000259" key="6">
    <source>
        <dbReference type="PROSITE" id="PS50893"/>
    </source>
</evidence>
<dbReference type="RefSeq" id="WP_150063681.1">
    <property type="nucleotide sequence ID" value="NZ_JACHII010000020.1"/>
</dbReference>
<dbReference type="PROSITE" id="PS50893">
    <property type="entry name" value="ABC_TRANSPORTER_2"/>
    <property type="match status" value="1"/>
</dbReference>
<accession>A0A5M6I7G8</accession>
<keyword evidence="2" id="KW-0547">Nucleotide-binding</keyword>
<dbReference type="GO" id="GO:0022857">
    <property type="term" value="F:transmembrane transporter activity"/>
    <property type="evidence" value="ECO:0007669"/>
    <property type="project" value="TreeGrafter"/>
</dbReference>
<reference evidence="7 8" key="1">
    <citation type="submission" date="2019-09" db="EMBL/GenBank/DDBJ databases">
        <title>Genome sequence of Roseospira marina, one of the more divergent members of the non-sulfur purple photosynthetic bacterial family, the Rhodospirillaceae.</title>
        <authorList>
            <person name="Meyer T."/>
            <person name="Kyndt J."/>
        </authorList>
    </citation>
    <scope>NUCLEOTIDE SEQUENCE [LARGE SCALE GENOMIC DNA]</scope>
    <source>
        <strain evidence="7 8">DSM 15113</strain>
    </source>
</reference>
<evidence type="ECO:0000313" key="7">
    <source>
        <dbReference type="EMBL" id="KAA5604204.1"/>
    </source>
</evidence>
<dbReference type="InterPro" id="IPR003439">
    <property type="entry name" value="ABC_transporter-like_ATP-bd"/>
</dbReference>
<feature type="transmembrane region" description="Helical" evidence="5">
    <location>
        <begin position="493"/>
        <end position="515"/>
    </location>
</feature>
<dbReference type="GO" id="GO:0005524">
    <property type="term" value="F:ATP binding"/>
    <property type="evidence" value="ECO:0007669"/>
    <property type="project" value="UniProtKB-KW"/>
</dbReference>
<dbReference type="Proteomes" id="UP000324065">
    <property type="component" value="Unassembled WGS sequence"/>
</dbReference>
<evidence type="ECO:0000256" key="5">
    <source>
        <dbReference type="SAM" id="Phobius"/>
    </source>
</evidence>
<dbReference type="InterPro" id="IPR030802">
    <property type="entry name" value="Permease_MalE"/>
</dbReference>
<evidence type="ECO:0000313" key="8">
    <source>
        <dbReference type="Proteomes" id="UP000324065"/>
    </source>
</evidence>
<feature type="compositionally biased region" description="Low complexity" evidence="4">
    <location>
        <begin position="264"/>
        <end position="274"/>
    </location>
</feature>
<dbReference type="SUPFAM" id="SSF52540">
    <property type="entry name" value="P-loop containing nucleoside triphosphate hydrolases"/>
    <property type="match status" value="1"/>
</dbReference>
<comment type="caution">
    <text evidence="7">The sequence shown here is derived from an EMBL/GenBank/DDBJ whole genome shotgun (WGS) entry which is preliminary data.</text>
</comment>
<keyword evidence="5" id="KW-0812">Transmembrane</keyword>
<feature type="transmembrane region" description="Helical" evidence="5">
    <location>
        <begin position="393"/>
        <end position="421"/>
    </location>
</feature>
<feature type="transmembrane region" description="Helical" evidence="5">
    <location>
        <begin position="291"/>
        <end position="322"/>
    </location>
</feature>
<dbReference type="Gene3D" id="3.40.50.300">
    <property type="entry name" value="P-loop containing nucleotide triphosphate hydrolases"/>
    <property type="match status" value="1"/>
</dbReference>
<dbReference type="EMBL" id="VWPJ01000021">
    <property type="protein sequence ID" value="KAA5604204.1"/>
    <property type="molecule type" value="Genomic_DNA"/>
</dbReference>
<evidence type="ECO:0000256" key="3">
    <source>
        <dbReference type="ARBA" id="ARBA00022840"/>
    </source>
</evidence>
<dbReference type="InterPro" id="IPR015854">
    <property type="entry name" value="ABC_transpr_LolD-like"/>
</dbReference>
<dbReference type="InterPro" id="IPR027417">
    <property type="entry name" value="P-loop_NTPase"/>
</dbReference>
<keyword evidence="1" id="KW-0813">Transport</keyword>
<feature type="region of interest" description="Disordered" evidence="4">
    <location>
        <begin position="248"/>
        <end position="274"/>
    </location>
</feature>
<evidence type="ECO:0000256" key="1">
    <source>
        <dbReference type="ARBA" id="ARBA00022448"/>
    </source>
</evidence>
<dbReference type="PANTHER" id="PTHR24220">
    <property type="entry name" value="IMPORT ATP-BINDING PROTEIN"/>
    <property type="match status" value="1"/>
</dbReference>
<dbReference type="GO" id="GO:0016887">
    <property type="term" value="F:ATP hydrolysis activity"/>
    <property type="evidence" value="ECO:0007669"/>
    <property type="project" value="InterPro"/>
</dbReference>
<keyword evidence="5" id="KW-1133">Transmembrane helix</keyword>
<name>A0A5M6I7G8_9PROT</name>
<dbReference type="PANTHER" id="PTHR24220:SF684">
    <property type="entry name" value="FE(3+) IONS IMPORT ATP-BINDING PROTEIN FBPC"/>
    <property type="match status" value="1"/>
</dbReference>
<dbReference type="Pfam" id="PF02405">
    <property type="entry name" value="MlaE"/>
    <property type="match status" value="1"/>
</dbReference>
<evidence type="ECO:0000256" key="2">
    <source>
        <dbReference type="ARBA" id="ARBA00022741"/>
    </source>
</evidence>
<keyword evidence="8" id="KW-1185">Reference proteome</keyword>
<feature type="transmembrane region" description="Helical" evidence="5">
    <location>
        <begin position="460"/>
        <end position="481"/>
    </location>
</feature>
<dbReference type="PROSITE" id="PS00211">
    <property type="entry name" value="ABC_TRANSPORTER_1"/>
    <property type="match status" value="1"/>
</dbReference>